<gene>
    <name evidence="1" type="ORF">ACFSAU_08600</name>
</gene>
<comment type="caution">
    <text evidence="1">The sequence shown here is derived from an EMBL/GenBank/DDBJ whole genome shotgun (WGS) entry which is preliminary data.</text>
</comment>
<dbReference type="AlphaFoldDB" id="A0ABD6BR47"/>
<sequence>MPRTRPVRSGSAPVRDAAVAALGRRVAAVDQRADESYELELESGRTATLRLAARCGDDERLVEPCLLDALRDTDVPAPELLAAVGPETSPFDAAFCIVDVNRGQRLDDVLDLPEPAHERLVREAGAHLAALHNASVGAYTTENGGAYGDLRVPNCHPDSPLVVVDGGDEEVRPAHARWPDRVERLTDRALGGLQGGEFTDLVGPIGAGVAAAGLPERPAAAALHLGYRPANIEFEPGITWPSHAQRGGTVVRTLRGFENASTGDGLLDLAVAEDALISLPLGDTDRAQELTATLRESYVAERGVPTPFGERYAAYLLLARARLLSRLGAPYRVTREHDAYDAAIRFREQVDSLVDTLR</sequence>
<dbReference type="InterPro" id="IPR011009">
    <property type="entry name" value="Kinase-like_dom_sf"/>
</dbReference>
<dbReference type="Gene3D" id="3.90.1200.10">
    <property type="match status" value="1"/>
</dbReference>
<dbReference type="Proteomes" id="UP001597139">
    <property type="component" value="Unassembled WGS sequence"/>
</dbReference>
<protein>
    <recommendedName>
        <fullName evidence="3">Phosphotransferase enzyme family protein</fullName>
    </recommendedName>
</protein>
<dbReference type="SUPFAM" id="SSF56112">
    <property type="entry name" value="Protein kinase-like (PK-like)"/>
    <property type="match status" value="1"/>
</dbReference>
<name>A0ABD6BR47_9EURY</name>
<proteinExistence type="predicted"/>
<organism evidence="1 2">
    <name type="scientific">Halolamina litorea</name>
    <dbReference type="NCBI Taxonomy" id="1515593"/>
    <lineage>
        <taxon>Archaea</taxon>
        <taxon>Methanobacteriati</taxon>
        <taxon>Methanobacteriota</taxon>
        <taxon>Stenosarchaea group</taxon>
        <taxon>Halobacteria</taxon>
        <taxon>Halobacteriales</taxon>
        <taxon>Haloferacaceae</taxon>
    </lineage>
</organism>
<dbReference type="EMBL" id="JBHUCZ010000006">
    <property type="protein sequence ID" value="MFD1567552.1"/>
    <property type="molecule type" value="Genomic_DNA"/>
</dbReference>
<evidence type="ECO:0000313" key="2">
    <source>
        <dbReference type="Proteomes" id="UP001597139"/>
    </source>
</evidence>
<accession>A0ABD6BR47</accession>
<evidence type="ECO:0008006" key="3">
    <source>
        <dbReference type="Google" id="ProtNLM"/>
    </source>
</evidence>
<evidence type="ECO:0000313" key="1">
    <source>
        <dbReference type="EMBL" id="MFD1567552.1"/>
    </source>
</evidence>
<reference evidence="1 2" key="1">
    <citation type="journal article" date="2019" name="Int. J. Syst. Evol. Microbiol.">
        <title>The Global Catalogue of Microorganisms (GCM) 10K type strain sequencing project: providing services to taxonomists for standard genome sequencing and annotation.</title>
        <authorList>
            <consortium name="The Broad Institute Genomics Platform"/>
            <consortium name="The Broad Institute Genome Sequencing Center for Infectious Disease"/>
            <person name="Wu L."/>
            <person name="Ma J."/>
        </authorList>
    </citation>
    <scope>NUCLEOTIDE SEQUENCE [LARGE SCALE GENOMIC DNA]</scope>
    <source>
        <strain evidence="1 2">CGMCC 1.12859</strain>
    </source>
</reference>
<keyword evidence="2" id="KW-1185">Reference proteome</keyword>
<dbReference type="RefSeq" id="WP_267647346.1">
    <property type="nucleotide sequence ID" value="NZ_JANHGR010000002.1"/>
</dbReference>